<feature type="region of interest" description="Disordered" evidence="3">
    <location>
        <begin position="156"/>
        <end position="179"/>
    </location>
</feature>
<dbReference type="InterPro" id="IPR051839">
    <property type="entry name" value="RD_transcriptional_regulator"/>
</dbReference>
<evidence type="ECO:0008006" key="6">
    <source>
        <dbReference type="Google" id="ProtNLM"/>
    </source>
</evidence>
<protein>
    <recommendedName>
        <fullName evidence="6">Transposase</fullName>
    </recommendedName>
</protein>
<sequence>MAKRKTRRERRTFNDEYKQQVLELVRAGDQPVSQICRDLDLTASTVRRWIKADQASNGTMTQNSLSETDQQELERLRAENKRLKSERDILKKRPSSPRKLCEIRVCRGAEDPFPSHRTVQCSGGFHLWLLCPEQAREEPAAGGRRELAGPDLINLQVQQRDLRQPTYPRNTQGARTQDL</sequence>
<dbReference type="GO" id="GO:0006313">
    <property type="term" value="P:DNA transposition"/>
    <property type="evidence" value="ECO:0007669"/>
    <property type="project" value="InterPro"/>
</dbReference>
<dbReference type="PANTHER" id="PTHR33215:SF13">
    <property type="entry name" value="PROTEIN DISTAL ANTENNA"/>
    <property type="match status" value="1"/>
</dbReference>
<dbReference type="EMBL" id="CP018632">
    <property type="protein sequence ID" value="ASJ72123.1"/>
    <property type="molecule type" value="Genomic_DNA"/>
</dbReference>
<keyword evidence="5" id="KW-1185">Reference proteome</keyword>
<dbReference type="Gene3D" id="1.10.10.60">
    <property type="entry name" value="Homeodomain-like"/>
    <property type="match status" value="1"/>
</dbReference>
<comment type="similarity">
    <text evidence="1">Belongs to the transposase 8 family.</text>
</comment>
<dbReference type="AlphaFoldDB" id="A0A2Z2NLT3"/>
<evidence type="ECO:0000256" key="1">
    <source>
        <dbReference type="ARBA" id="ARBA00009964"/>
    </source>
</evidence>
<dbReference type="SUPFAM" id="SSF46689">
    <property type="entry name" value="Homeodomain-like"/>
    <property type="match status" value="1"/>
</dbReference>
<dbReference type="GO" id="GO:0004803">
    <property type="term" value="F:transposase activity"/>
    <property type="evidence" value="ECO:0007669"/>
    <property type="project" value="InterPro"/>
</dbReference>
<proteinExistence type="inferred from homology"/>
<dbReference type="KEGG" id="gai:IMCC3135_10145"/>
<evidence type="ECO:0000256" key="3">
    <source>
        <dbReference type="SAM" id="MobiDB-lite"/>
    </source>
</evidence>
<dbReference type="GO" id="GO:0003677">
    <property type="term" value="F:DNA binding"/>
    <property type="evidence" value="ECO:0007669"/>
    <property type="project" value="InterPro"/>
</dbReference>
<dbReference type="Pfam" id="PF01527">
    <property type="entry name" value="HTH_Tnp_1"/>
    <property type="match status" value="1"/>
</dbReference>
<dbReference type="Proteomes" id="UP000250079">
    <property type="component" value="Chromosome"/>
</dbReference>
<dbReference type="InterPro" id="IPR002514">
    <property type="entry name" value="Transposase_8"/>
</dbReference>
<feature type="coiled-coil region" evidence="2">
    <location>
        <begin position="66"/>
        <end position="93"/>
    </location>
</feature>
<evidence type="ECO:0000313" key="5">
    <source>
        <dbReference type="Proteomes" id="UP000250079"/>
    </source>
</evidence>
<dbReference type="InterPro" id="IPR009057">
    <property type="entry name" value="Homeodomain-like_sf"/>
</dbReference>
<reference evidence="4 5" key="1">
    <citation type="submission" date="2016-12" db="EMBL/GenBank/DDBJ databases">
        <authorList>
            <person name="Song W.-J."/>
            <person name="Kurnit D.M."/>
        </authorList>
    </citation>
    <scope>NUCLEOTIDE SEQUENCE [LARGE SCALE GENOMIC DNA]</scope>
    <source>
        <strain evidence="4 5">IMCC3135</strain>
    </source>
</reference>
<gene>
    <name evidence="4" type="ORF">IMCC3135_10145</name>
</gene>
<accession>A0A2Z2NLT3</accession>
<name>A0A2Z2NLT3_9GAMM</name>
<keyword evidence="2" id="KW-0175">Coiled coil</keyword>
<organism evidence="4 5">
    <name type="scientific">Granulosicoccus antarcticus IMCC3135</name>
    <dbReference type="NCBI Taxonomy" id="1192854"/>
    <lineage>
        <taxon>Bacteria</taxon>
        <taxon>Pseudomonadati</taxon>
        <taxon>Pseudomonadota</taxon>
        <taxon>Gammaproteobacteria</taxon>
        <taxon>Chromatiales</taxon>
        <taxon>Granulosicoccaceae</taxon>
        <taxon>Granulosicoccus</taxon>
    </lineage>
</organism>
<feature type="compositionally biased region" description="Polar residues" evidence="3">
    <location>
        <begin position="167"/>
        <end position="179"/>
    </location>
</feature>
<evidence type="ECO:0000256" key="2">
    <source>
        <dbReference type="SAM" id="Coils"/>
    </source>
</evidence>
<evidence type="ECO:0000313" key="4">
    <source>
        <dbReference type="EMBL" id="ASJ72123.1"/>
    </source>
</evidence>
<dbReference type="PANTHER" id="PTHR33215">
    <property type="entry name" value="PROTEIN DISTAL ANTENNA"/>
    <property type="match status" value="1"/>
</dbReference>